<accession>A0ACC8XIP7</accession>
<dbReference type="EMBL" id="LJHD01000038">
    <property type="protein sequence ID" value="ONI46014.1"/>
    <property type="molecule type" value="Genomic_DNA"/>
</dbReference>
<keyword evidence="1" id="KW-0547">Nucleotide-binding</keyword>
<protein>
    <submittedName>
        <fullName evidence="1">Multidrug ABC transporter ATP-binding protein</fullName>
    </submittedName>
</protein>
<proteinExistence type="predicted"/>
<keyword evidence="1" id="KW-0067">ATP-binding</keyword>
<keyword evidence="2" id="KW-1185">Reference proteome</keyword>
<sequence length="213" mass="23947">MYIQFENVSKKFSNEEVLKNIDFEIDKGKTYGFVGRNGSGKTVIFKLLSGLILPTTGNIYINKVNLTKTKQFPQNMGILIETPGFIPHYSGLKNLKILNSLSSFKVSTKKIKESMSIVGLNPESKKHTRTYSLGMKQKLGIAQAIMNDPELLILDEPMNGLDEDSVLKMREFFNSLKQKQVTILLASHNKDDIVSLCDKIFYIKSGNISESCI</sequence>
<gene>
    <name evidence="1" type="ORF">AN640_03855</name>
</gene>
<evidence type="ECO:0000313" key="1">
    <source>
        <dbReference type="EMBL" id="ONI46014.1"/>
    </source>
</evidence>
<organism evidence="1 2">
    <name type="scientific">Candidatus Epulonipiscium fishelsonii</name>
    <dbReference type="NCBI Taxonomy" id="77094"/>
    <lineage>
        <taxon>Bacteria</taxon>
        <taxon>Bacillati</taxon>
        <taxon>Bacillota</taxon>
        <taxon>Clostridia</taxon>
        <taxon>Lachnospirales</taxon>
        <taxon>Lachnospiraceae</taxon>
        <taxon>Candidatus Epulonipiscium</taxon>
    </lineage>
</organism>
<comment type="caution">
    <text evidence="1">The sequence shown here is derived from an EMBL/GenBank/DDBJ whole genome shotgun (WGS) entry which is preliminary data.</text>
</comment>
<name>A0ACC8XIP7_9FIRM</name>
<evidence type="ECO:0000313" key="2">
    <source>
        <dbReference type="Proteomes" id="UP000188637"/>
    </source>
</evidence>
<reference evidence="1" key="1">
    <citation type="submission" date="2016-08" db="EMBL/GenBank/DDBJ databases">
        <authorList>
            <person name="Ngugi D.K."/>
            <person name="Miyake S."/>
            <person name="Stingl U."/>
        </authorList>
    </citation>
    <scope>NUCLEOTIDE SEQUENCE</scope>
    <source>
        <strain evidence="1">SCG-D08WGA-EpuloA1</strain>
    </source>
</reference>
<dbReference type="Proteomes" id="UP000188637">
    <property type="component" value="Unassembled WGS sequence"/>
</dbReference>